<evidence type="ECO:0000256" key="15">
    <source>
        <dbReference type="RuleBase" id="RU004447"/>
    </source>
</evidence>
<keyword evidence="10" id="KW-0809">Transit peptide</keyword>
<dbReference type="PROSITE" id="PS00143">
    <property type="entry name" value="INSULINASE"/>
    <property type="match status" value="1"/>
</dbReference>
<name>A0A1E4RKL1_9ASCO</name>
<proteinExistence type="inferred from homology"/>
<evidence type="ECO:0000256" key="14">
    <source>
        <dbReference type="ARBA" id="ARBA00045757"/>
    </source>
</evidence>
<dbReference type="GO" id="GO:0006627">
    <property type="term" value="P:protein processing involved in protein targeting to mitochondrion"/>
    <property type="evidence" value="ECO:0007669"/>
    <property type="project" value="EnsemblFungi"/>
</dbReference>
<dbReference type="AlphaFoldDB" id="A0A1E4RKL1"/>
<keyword evidence="7" id="KW-0479">Metal-binding</keyword>
<organism evidence="18 19">
    <name type="scientific">Hyphopichia burtonii NRRL Y-1933</name>
    <dbReference type="NCBI Taxonomy" id="984485"/>
    <lineage>
        <taxon>Eukaryota</taxon>
        <taxon>Fungi</taxon>
        <taxon>Dikarya</taxon>
        <taxon>Ascomycota</taxon>
        <taxon>Saccharomycotina</taxon>
        <taxon>Pichiomycetes</taxon>
        <taxon>Debaryomycetaceae</taxon>
        <taxon>Hyphopichia</taxon>
    </lineage>
</organism>
<dbReference type="Gene3D" id="3.30.830.10">
    <property type="entry name" value="Metalloenzyme, LuxS/M16 peptidase-like"/>
    <property type="match status" value="2"/>
</dbReference>
<evidence type="ECO:0000256" key="9">
    <source>
        <dbReference type="ARBA" id="ARBA00022833"/>
    </source>
</evidence>
<evidence type="ECO:0000256" key="6">
    <source>
        <dbReference type="ARBA" id="ARBA00022670"/>
    </source>
</evidence>
<evidence type="ECO:0000256" key="11">
    <source>
        <dbReference type="ARBA" id="ARBA00023049"/>
    </source>
</evidence>
<dbReference type="PANTHER" id="PTHR11851">
    <property type="entry name" value="METALLOPROTEASE"/>
    <property type="match status" value="1"/>
</dbReference>
<dbReference type="OrthoDB" id="10251424at2759"/>
<evidence type="ECO:0000256" key="8">
    <source>
        <dbReference type="ARBA" id="ARBA00022801"/>
    </source>
</evidence>
<gene>
    <name evidence="18" type="ORF">HYPBUDRAFT_152596</name>
</gene>
<comment type="function">
    <text evidence="14">Catalytic subunit of the essential mitochondrial processing protease (MPP), which cleaves the mitochondrial sequence off newly imported precursors proteins. Preferentially, cleaves after an arginine at position P2.</text>
</comment>
<dbReference type="Proteomes" id="UP000095085">
    <property type="component" value="Unassembled WGS sequence"/>
</dbReference>
<dbReference type="GO" id="GO:0046872">
    <property type="term" value="F:metal ion binding"/>
    <property type="evidence" value="ECO:0007669"/>
    <property type="project" value="UniProtKB-KW"/>
</dbReference>
<comment type="subcellular location">
    <subcellularLocation>
        <location evidence="3">Mitochondrion</location>
    </subcellularLocation>
</comment>
<dbReference type="FunFam" id="3.30.830.10:FF:000001">
    <property type="entry name" value="Mitochondrial-processing peptidase subunit beta, mitochondrial"/>
    <property type="match status" value="1"/>
</dbReference>
<dbReference type="GeneID" id="30995652"/>
<accession>A0A1E4RKL1</accession>
<keyword evidence="19" id="KW-1185">Reference proteome</keyword>
<keyword evidence="12" id="KW-0496">Mitochondrion</keyword>
<protein>
    <recommendedName>
        <fullName evidence="5">mitochondrial processing peptidase</fullName>
        <ecNumber evidence="5">3.4.24.64</ecNumber>
    </recommendedName>
    <alternativeName>
        <fullName evidence="13">Beta-MPP</fullName>
    </alternativeName>
</protein>
<comment type="cofactor">
    <cofactor evidence="2">
        <name>Zn(2+)</name>
        <dbReference type="ChEBI" id="CHEBI:29105"/>
    </cofactor>
</comment>
<dbReference type="STRING" id="984485.A0A1E4RKL1"/>
<evidence type="ECO:0000256" key="12">
    <source>
        <dbReference type="ARBA" id="ARBA00023128"/>
    </source>
</evidence>
<dbReference type="EC" id="3.4.24.64" evidence="5"/>
<dbReference type="InterPro" id="IPR011249">
    <property type="entry name" value="Metalloenz_LuxS/M16"/>
</dbReference>
<sequence length="475" mass="52125">MLRTSFIKQANKPLLKRFLASAAAPSTSATAQSPVPTFKTSVLPNGLTVASEVMPGTKTATVGVWINAGSRADNPTNSGTAHFLEHLAFKGTNKRTQLNLELEVEDLGSQINAYTSRENTVYYTKCLEKDLAQNVDILSDLLTKSKLEKRAIENERHVILQESDEVDKMYDEVVFDHLHAVAFKNQDLGRTILGPRELIKTISREDLVNYITKNYKGDRMALIGVGSIDHEKLVELGQKYFGHIKKSEVPFKQHGDDLPIFHGDEIRIQDDAMPVTHVALAVEGVSWSAPDFFTASVANGIIGTWDRSIGIGSNSPSPLAVTAAIGGPGQTPVANSYMAYTTSYADTGLMGVYFTADRDADLKLFVDAVMKEWARLKSGDITHEEVERSKAQLKASLVLALDDSTAIAEDIGRQLVNTGFRLSPEDVFERVESITKEEIVAWANYRLKDKPIALSAVGNVKTLPSHEQMTKGMSL</sequence>
<evidence type="ECO:0000256" key="4">
    <source>
        <dbReference type="ARBA" id="ARBA00007261"/>
    </source>
</evidence>
<dbReference type="Pfam" id="PF00675">
    <property type="entry name" value="Peptidase_M16"/>
    <property type="match status" value="1"/>
</dbReference>
<evidence type="ECO:0000259" key="17">
    <source>
        <dbReference type="Pfam" id="PF05193"/>
    </source>
</evidence>
<keyword evidence="6 18" id="KW-0645">Protease</keyword>
<dbReference type="FunFam" id="3.30.830.10:FF:000002">
    <property type="entry name" value="Mitochondrial-processing peptidase subunit beta"/>
    <property type="match status" value="1"/>
</dbReference>
<dbReference type="SUPFAM" id="SSF63411">
    <property type="entry name" value="LuxS/MPP-like metallohydrolase"/>
    <property type="match status" value="2"/>
</dbReference>
<evidence type="ECO:0000313" key="18">
    <source>
        <dbReference type="EMBL" id="ODV67824.1"/>
    </source>
</evidence>
<comment type="catalytic activity">
    <reaction evidence="1">
        <text>Release of N-terminal transit peptides from precursor proteins imported into the mitochondrion, typically with Arg in position P2.</text>
        <dbReference type="EC" id="3.4.24.64"/>
    </reaction>
</comment>
<feature type="domain" description="Peptidase M16 N-terminal" evidence="16">
    <location>
        <begin position="49"/>
        <end position="196"/>
    </location>
</feature>
<dbReference type="GO" id="GO:0004222">
    <property type="term" value="F:metalloendopeptidase activity"/>
    <property type="evidence" value="ECO:0007669"/>
    <property type="project" value="UniProtKB-EC"/>
</dbReference>
<evidence type="ECO:0000256" key="5">
    <source>
        <dbReference type="ARBA" id="ARBA00012299"/>
    </source>
</evidence>
<evidence type="ECO:0000256" key="7">
    <source>
        <dbReference type="ARBA" id="ARBA00022723"/>
    </source>
</evidence>
<dbReference type="InterPro" id="IPR007863">
    <property type="entry name" value="Peptidase_M16_C"/>
</dbReference>
<dbReference type="PANTHER" id="PTHR11851:SF149">
    <property type="entry name" value="GH01077P"/>
    <property type="match status" value="1"/>
</dbReference>
<evidence type="ECO:0000256" key="1">
    <source>
        <dbReference type="ARBA" id="ARBA00001098"/>
    </source>
</evidence>
<dbReference type="InterPro" id="IPR001431">
    <property type="entry name" value="Pept_M16_Zn_BS"/>
</dbReference>
<evidence type="ECO:0000256" key="2">
    <source>
        <dbReference type="ARBA" id="ARBA00001947"/>
    </source>
</evidence>
<evidence type="ECO:0000256" key="3">
    <source>
        <dbReference type="ARBA" id="ARBA00004173"/>
    </source>
</evidence>
<dbReference type="EMBL" id="KV454540">
    <property type="protein sequence ID" value="ODV67824.1"/>
    <property type="molecule type" value="Genomic_DNA"/>
</dbReference>
<evidence type="ECO:0000256" key="10">
    <source>
        <dbReference type="ARBA" id="ARBA00022946"/>
    </source>
</evidence>
<evidence type="ECO:0000256" key="13">
    <source>
        <dbReference type="ARBA" id="ARBA00031018"/>
    </source>
</evidence>
<keyword evidence="8" id="KW-0378">Hydrolase</keyword>
<reference evidence="19" key="1">
    <citation type="submission" date="2016-05" db="EMBL/GenBank/DDBJ databases">
        <title>Comparative genomics of biotechnologically important yeasts.</title>
        <authorList>
            <consortium name="DOE Joint Genome Institute"/>
            <person name="Riley R."/>
            <person name="Haridas S."/>
            <person name="Wolfe K.H."/>
            <person name="Lopes M.R."/>
            <person name="Hittinger C.T."/>
            <person name="Goker M."/>
            <person name="Salamov A."/>
            <person name="Wisecaver J."/>
            <person name="Long T.M."/>
            <person name="Aerts A.L."/>
            <person name="Barry K."/>
            <person name="Choi C."/>
            <person name="Clum A."/>
            <person name="Coughlan A.Y."/>
            <person name="Deshpande S."/>
            <person name="Douglass A.P."/>
            <person name="Hanson S.J."/>
            <person name="Klenk H.-P."/>
            <person name="Labutti K."/>
            <person name="Lapidus A."/>
            <person name="Lindquist E."/>
            <person name="Lipzen A."/>
            <person name="Meier-Kolthoff J.P."/>
            <person name="Ohm R.A."/>
            <person name="Otillar R.P."/>
            <person name="Pangilinan J."/>
            <person name="Peng Y."/>
            <person name="Rokas A."/>
            <person name="Rosa C.A."/>
            <person name="Scheuner C."/>
            <person name="Sibirny A.A."/>
            <person name="Slot J.C."/>
            <person name="Stielow J.B."/>
            <person name="Sun H."/>
            <person name="Kurtzman C.P."/>
            <person name="Blackwell M."/>
            <person name="Grigoriev I.V."/>
            <person name="Jeffries T.W."/>
        </authorList>
    </citation>
    <scope>NUCLEOTIDE SEQUENCE [LARGE SCALE GENOMIC DNA]</scope>
    <source>
        <strain evidence="19">NRRL Y-1933</strain>
    </source>
</reference>
<evidence type="ECO:0000313" key="19">
    <source>
        <dbReference type="Proteomes" id="UP000095085"/>
    </source>
</evidence>
<dbReference type="RefSeq" id="XP_020076891.1">
    <property type="nucleotide sequence ID" value="XM_020221102.1"/>
</dbReference>
<evidence type="ECO:0000259" key="16">
    <source>
        <dbReference type="Pfam" id="PF00675"/>
    </source>
</evidence>
<dbReference type="InterPro" id="IPR050361">
    <property type="entry name" value="MPP/UQCRC_Complex"/>
</dbReference>
<dbReference type="GO" id="GO:0017087">
    <property type="term" value="C:mitochondrial processing peptidase complex"/>
    <property type="evidence" value="ECO:0007669"/>
    <property type="project" value="EnsemblFungi"/>
</dbReference>
<keyword evidence="9" id="KW-0862">Zinc</keyword>
<keyword evidence="11" id="KW-0482">Metalloprotease</keyword>
<dbReference type="InterPro" id="IPR011765">
    <property type="entry name" value="Pept_M16_N"/>
</dbReference>
<dbReference type="Pfam" id="PF05193">
    <property type="entry name" value="Peptidase_M16_C"/>
    <property type="match status" value="1"/>
</dbReference>
<comment type="similarity">
    <text evidence="4 15">Belongs to the peptidase M16 family.</text>
</comment>
<feature type="domain" description="Peptidase M16 C-terminal" evidence="17">
    <location>
        <begin position="201"/>
        <end position="393"/>
    </location>
</feature>